<evidence type="ECO:0000313" key="2">
    <source>
        <dbReference type="EMBL" id="KAK1946204.1"/>
    </source>
</evidence>
<accession>A0AAD9GX37</accession>
<organism evidence="2 3">
    <name type="scientific">Phytophthora citrophthora</name>
    <dbReference type="NCBI Taxonomy" id="4793"/>
    <lineage>
        <taxon>Eukaryota</taxon>
        <taxon>Sar</taxon>
        <taxon>Stramenopiles</taxon>
        <taxon>Oomycota</taxon>
        <taxon>Peronosporomycetes</taxon>
        <taxon>Peronosporales</taxon>
        <taxon>Peronosporaceae</taxon>
        <taxon>Phytophthora</taxon>
    </lineage>
</organism>
<dbReference type="AlphaFoldDB" id="A0AAD9GX37"/>
<name>A0AAD9GX37_9STRA</name>
<dbReference type="SUPFAM" id="SSF56112">
    <property type="entry name" value="Protein kinase-like (PK-like)"/>
    <property type="match status" value="1"/>
</dbReference>
<dbReference type="GO" id="GO:0005524">
    <property type="term" value="F:ATP binding"/>
    <property type="evidence" value="ECO:0007669"/>
    <property type="project" value="InterPro"/>
</dbReference>
<dbReference type="PROSITE" id="PS50011">
    <property type="entry name" value="PROTEIN_KINASE_DOM"/>
    <property type="match status" value="1"/>
</dbReference>
<dbReference type="EMBL" id="JASMQC010000003">
    <property type="protein sequence ID" value="KAK1946204.1"/>
    <property type="molecule type" value="Genomic_DNA"/>
</dbReference>
<comment type="caution">
    <text evidence="2">The sequence shown here is derived from an EMBL/GenBank/DDBJ whole genome shotgun (WGS) entry which is preliminary data.</text>
</comment>
<keyword evidence="2" id="KW-0418">Kinase</keyword>
<dbReference type="InterPro" id="IPR000719">
    <property type="entry name" value="Prot_kinase_dom"/>
</dbReference>
<proteinExistence type="predicted"/>
<evidence type="ECO:0000259" key="1">
    <source>
        <dbReference type="PROSITE" id="PS50011"/>
    </source>
</evidence>
<keyword evidence="3" id="KW-1185">Reference proteome</keyword>
<protein>
    <submittedName>
        <fullName evidence="2">Serine/threonine-protein kinase 2</fullName>
    </submittedName>
</protein>
<feature type="domain" description="Protein kinase" evidence="1">
    <location>
        <begin position="145"/>
        <end position="406"/>
    </location>
</feature>
<dbReference type="InterPro" id="IPR011009">
    <property type="entry name" value="Kinase-like_dom_sf"/>
</dbReference>
<dbReference type="Gene3D" id="1.10.510.10">
    <property type="entry name" value="Transferase(Phosphotransferase) domain 1"/>
    <property type="match status" value="1"/>
</dbReference>
<dbReference type="Proteomes" id="UP001259832">
    <property type="component" value="Unassembled WGS sequence"/>
</dbReference>
<evidence type="ECO:0000313" key="3">
    <source>
        <dbReference type="Proteomes" id="UP001259832"/>
    </source>
</evidence>
<dbReference type="SMART" id="SM00220">
    <property type="entry name" value="S_TKc"/>
    <property type="match status" value="1"/>
</dbReference>
<reference evidence="2" key="1">
    <citation type="submission" date="2023-08" db="EMBL/GenBank/DDBJ databases">
        <title>Reference Genome Resource for the Citrus Pathogen Phytophthora citrophthora.</title>
        <authorList>
            <person name="Moller H."/>
            <person name="Coetzee B."/>
            <person name="Rose L.J."/>
            <person name="Van Niekerk J.M."/>
        </authorList>
    </citation>
    <scope>NUCLEOTIDE SEQUENCE</scope>
    <source>
        <strain evidence="2">STE-U-9442</strain>
    </source>
</reference>
<dbReference type="Pfam" id="PF00069">
    <property type="entry name" value="Pkinase"/>
    <property type="match status" value="1"/>
</dbReference>
<sequence length="406" mass="45676">MLSFVSPGDVASAKHNVSGVQNPAAVLTDQHRRCSLQCTRSNDELPVLRAQYVARGVRVLFGSRWRLNRFQERTIVLRTGAKPVLTVDDTEDTFDLTLSTSCELTGSTGIELTAAAFRVRIRFSTPADAKIWRSLILEALAHAKWRRDTRPVKSKFRGVRVVKHVNSSQKFIVKKLTTSNEQGSCLAVQVLRRLYSSWGKELVRGYRVVETEQETLLIMPQLPGVTLLQFLRQRRHNGKKLRENEAWRVLNALAIQLQTVHRSGVIHCDLNLENVLVAQDLSSVWLIDFDGAYDVLGEDWQMTGTPGFVAPERVQYPLQAPTAKADVFSLGILLFQALTGQHPYIGANKPLQLSDSLKLDLSLAERVLTDHCVAPEVRKLIQEMLHVDPQARVSMDKVLATTRREN</sequence>
<keyword evidence="2" id="KW-0808">Transferase</keyword>
<dbReference type="GO" id="GO:0004672">
    <property type="term" value="F:protein kinase activity"/>
    <property type="evidence" value="ECO:0007669"/>
    <property type="project" value="InterPro"/>
</dbReference>
<dbReference type="PANTHER" id="PTHR24347">
    <property type="entry name" value="SERINE/THREONINE-PROTEIN KINASE"/>
    <property type="match status" value="1"/>
</dbReference>
<gene>
    <name evidence="2" type="ORF">P3T76_001757</name>
</gene>